<feature type="transmembrane region" description="Helical" evidence="1">
    <location>
        <begin position="59"/>
        <end position="78"/>
    </location>
</feature>
<feature type="transmembrane region" description="Helical" evidence="1">
    <location>
        <begin position="169"/>
        <end position="186"/>
    </location>
</feature>
<keyword evidence="1" id="KW-0812">Transmembrane</keyword>
<sequence length="261" mass="27503">MLLLKLLTVPAFLLLISLASRRWGPNVAGWLAGFPVVVGPILLFLALEQGQAFATQAAVAALSAVFAMIAFSVAYTHAARTLAWPGALCIATLVWLILATLIAQVPASLGFSLLCSISALVLAPWVFPRVRSVPAPAAGKSDRLVYRMLAGALLTLAVTLMASTVGERWSGMLAVFPVLGSVLAVFSHQSHGAAFTTVLLRSLSTGLYAFAAFCLVLATTLPDLGLWAFVLGVVVSMLVLAFSKRLLALNTKERKPANSTE</sequence>
<organism evidence="2 3">
    <name type="scientific">Pseudomonas sessilinigenes</name>
    <dbReference type="NCBI Taxonomy" id="658629"/>
    <lineage>
        <taxon>Bacteria</taxon>
        <taxon>Pseudomonadati</taxon>
        <taxon>Pseudomonadota</taxon>
        <taxon>Gammaproteobacteria</taxon>
        <taxon>Pseudomonadales</taxon>
        <taxon>Pseudomonadaceae</taxon>
        <taxon>Pseudomonas</taxon>
    </lineage>
</organism>
<name>A0ABX8MJ04_9PSED</name>
<dbReference type="EMBL" id="CP077074">
    <property type="protein sequence ID" value="QXH38682.1"/>
    <property type="molecule type" value="Genomic_DNA"/>
</dbReference>
<evidence type="ECO:0000256" key="1">
    <source>
        <dbReference type="SAM" id="Phobius"/>
    </source>
</evidence>
<feature type="transmembrane region" description="Helical" evidence="1">
    <location>
        <begin position="224"/>
        <end position="242"/>
    </location>
</feature>
<feature type="transmembrane region" description="Helical" evidence="1">
    <location>
        <begin position="144"/>
        <end position="163"/>
    </location>
</feature>
<evidence type="ECO:0000313" key="3">
    <source>
        <dbReference type="Proteomes" id="UP000693952"/>
    </source>
</evidence>
<keyword evidence="1" id="KW-1133">Transmembrane helix</keyword>
<keyword evidence="3" id="KW-1185">Reference proteome</keyword>
<protein>
    <submittedName>
        <fullName evidence="2">Uncharacterized protein</fullName>
    </submittedName>
</protein>
<accession>A0ABX8MJ04</accession>
<reference evidence="2" key="1">
    <citation type="submission" date="2021-06" db="EMBL/GenBank/DDBJ databases">
        <title>Updating the genus Pseudomonas: Description of 43 new species and partition of the Pseudomonas putida group.</title>
        <authorList>
            <person name="Girard L."/>
            <person name="Lood C."/>
            <person name="Vandamme P."/>
            <person name="Rokni-Zadeh H."/>
            <person name="van Noort V."/>
            <person name="Hofte M."/>
            <person name="Lavigne R."/>
            <person name="De Mot R."/>
        </authorList>
    </citation>
    <scope>NUCLEOTIDE SEQUENCE</scope>
    <source>
        <strain evidence="2">CMR12a</strain>
    </source>
</reference>
<proteinExistence type="predicted"/>
<feature type="transmembrane region" description="Helical" evidence="1">
    <location>
        <begin position="198"/>
        <end position="218"/>
    </location>
</feature>
<dbReference type="RefSeq" id="WP_124348043.1">
    <property type="nucleotide sequence ID" value="NZ_CP027706.1"/>
</dbReference>
<dbReference type="Proteomes" id="UP000693952">
    <property type="component" value="Chromosome"/>
</dbReference>
<feature type="transmembrane region" description="Helical" evidence="1">
    <location>
        <begin position="29"/>
        <end position="47"/>
    </location>
</feature>
<feature type="transmembrane region" description="Helical" evidence="1">
    <location>
        <begin position="90"/>
        <end position="123"/>
    </location>
</feature>
<keyword evidence="1" id="KW-0472">Membrane</keyword>
<gene>
    <name evidence="2" type="ORF">KSS89_20735</name>
</gene>
<evidence type="ECO:0000313" key="2">
    <source>
        <dbReference type="EMBL" id="QXH38682.1"/>
    </source>
</evidence>